<dbReference type="Gene3D" id="3.40.50.620">
    <property type="entry name" value="HUPs"/>
    <property type="match status" value="1"/>
</dbReference>
<name>A0A6I6MKA9_9CAUL</name>
<dbReference type="Proteomes" id="UP000431269">
    <property type="component" value="Chromosome"/>
</dbReference>
<dbReference type="GO" id="GO:0043164">
    <property type="term" value="P:Gram-negative-bacterium-type cell wall biogenesis"/>
    <property type="evidence" value="ECO:0007669"/>
    <property type="project" value="TreeGrafter"/>
</dbReference>
<keyword evidence="4" id="KW-1185">Reference proteome</keyword>
<dbReference type="KEGG" id="tsv:DSM104635_00204"/>
<dbReference type="EMBL" id="CP047045">
    <property type="protein sequence ID" value="QGZ93394.1"/>
    <property type="molecule type" value="Genomic_DNA"/>
</dbReference>
<dbReference type="PANTHER" id="PTHR30336:SF4">
    <property type="entry name" value="ENVELOPE BIOGENESIS FACTOR ELYC"/>
    <property type="match status" value="1"/>
</dbReference>
<dbReference type="GO" id="GO:0000270">
    <property type="term" value="P:peptidoglycan metabolic process"/>
    <property type="evidence" value="ECO:0007669"/>
    <property type="project" value="TreeGrafter"/>
</dbReference>
<dbReference type="PANTHER" id="PTHR30336">
    <property type="entry name" value="INNER MEMBRANE PROTEIN, PROBABLE PERMEASE"/>
    <property type="match status" value="1"/>
</dbReference>
<gene>
    <name evidence="3" type="ORF">DSM104635_00204</name>
</gene>
<feature type="domain" description="DUF218" evidence="2">
    <location>
        <begin position="89"/>
        <end position="251"/>
    </location>
</feature>
<proteinExistence type="predicted"/>
<keyword evidence="1" id="KW-1133">Transmembrane helix</keyword>
<dbReference type="Pfam" id="PF02698">
    <property type="entry name" value="DUF218"/>
    <property type="match status" value="1"/>
</dbReference>
<evidence type="ECO:0000259" key="2">
    <source>
        <dbReference type="Pfam" id="PF02698"/>
    </source>
</evidence>
<protein>
    <recommendedName>
        <fullName evidence="2">DUF218 domain-containing protein</fullName>
    </recommendedName>
</protein>
<sequence length="275" mass="29333">MNLLFLGSKIAWLALSPTNLLFLIALAGLALERFRRTALFGKRVASTAAVVIATVIVFPIGDASLRTLERRFPPLASCPASEPRDIAGILLLGGSMGSVSVDGRIEEDLQDGADRIRLAAALARAHPQALMLVSGGQTFARQGVRSEAEATADLLGELGVSRERLVLETASRTTAENALLAATHAGRARGRWLLVTSAFHMPRAVGTFRKAGLDVIAAPTDWQVDERSRLLSFSVSDRLHKLDLAAKEYLGLLIYWLTGKTGDLLPGPNGAEACA</sequence>
<keyword evidence="1" id="KW-0472">Membrane</keyword>
<evidence type="ECO:0000256" key="1">
    <source>
        <dbReference type="SAM" id="Phobius"/>
    </source>
</evidence>
<accession>A0A6I6MKA9</accession>
<reference evidence="4" key="1">
    <citation type="submission" date="2019-12" db="EMBL/GenBank/DDBJ databases">
        <title>Complete genome of Terracaulis silvestris 0127_4.</title>
        <authorList>
            <person name="Vieira S."/>
            <person name="Riedel T."/>
            <person name="Sproer C."/>
            <person name="Pascual J."/>
            <person name="Boedeker C."/>
            <person name="Overmann J."/>
        </authorList>
    </citation>
    <scope>NUCLEOTIDE SEQUENCE [LARGE SCALE GENOMIC DNA]</scope>
    <source>
        <strain evidence="4">0127_4</strain>
    </source>
</reference>
<keyword evidence="1" id="KW-0812">Transmembrane</keyword>
<dbReference type="InterPro" id="IPR051599">
    <property type="entry name" value="Cell_Envelope_Assoc"/>
</dbReference>
<dbReference type="AlphaFoldDB" id="A0A6I6MKA9"/>
<dbReference type="InterPro" id="IPR014729">
    <property type="entry name" value="Rossmann-like_a/b/a_fold"/>
</dbReference>
<feature type="transmembrane region" description="Helical" evidence="1">
    <location>
        <begin position="43"/>
        <end position="61"/>
    </location>
</feature>
<dbReference type="GO" id="GO:0005886">
    <property type="term" value="C:plasma membrane"/>
    <property type="evidence" value="ECO:0007669"/>
    <property type="project" value="TreeGrafter"/>
</dbReference>
<feature type="transmembrane region" description="Helical" evidence="1">
    <location>
        <begin position="12"/>
        <end position="31"/>
    </location>
</feature>
<dbReference type="InterPro" id="IPR003848">
    <property type="entry name" value="DUF218"/>
</dbReference>
<organism evidence="3 4">
    <name type="scientific">Terricaulis silvestris</name>
    <dbReference type="NCBI Taxonomy" id="2686094"/>
    <lineage>
        <taxon>Bacteria</taxon>
        <taxon>Pseudomonadati</taxon>
        <taxon>Pseudomonadota</taxon>
        <taxon>Alphaproteobacteria</taxon>
        <taxon>Caulobacterales</taxon>
        <taxon>Caulobacteraceae</taxon>
        <taxon>Terricaulis</taxon>
    </lineage>
</organism>
<evidence type="ECO:0000313" key="4">
    <source>
        <dbReference type="Proteomes" id="UP000431269"/>
    </source>
</evidence>
<dbReference type="CDD" id="cd06259">
    <property type="entry name" value="YdcF-like"/>
    <property type="match status" value="1"/>
</dbReference>
<evidence type="ECO:0000313" key="3">
    <source>
        <dbReference type="EMBL" id="QGZ93394.1"/>
    </source>
</evidence>